<dbReference type="SUPFAM" id="SSF55979">
    <property type="entry name" value="DNA clamp"/>
    <property type="match status" value="2"/>
</dbReference>
<comment type="similarity">
    <text evidence="2 7">Belongs to the PCNA family.</text>
</comment>
<evidence type="ECO:0000259" key="9">
    <source>
        <dbReference type="Pfam" id="PF00705"/>
    </source>
</evidence>
<dbReference type="NCBIfam" id="TIGR00590">
    <property type="entry name" value="pcna"/>
    <property type="match status" value="1"/>
</dbReference>
<dbReference type="InterPro" id="IPR000730">
    <property type="entry name" value="Pr_cel_nuc_antig"/>
</dbReference>
<feature type="compositionally biased region" description="Basic and acidic residues" evidence="8">
    <location>
        <begin position="271"/>
        <end position="312"/>
    </location>
</feature>
<dbReference type="GO" id="GO:0019985">
    <property type="term" value="P:translesion synthesis"/>
    <property type="evidence" value="ECO:0007669"/>
    <property type="project" value="TreeGrafter"/>
</dbReference>
<dbReference type="GO" id="GO:0043626">
    <property type="term" value="C:PCNA complex"/>
    <property type="evidence" value="ECO:0007669"/>
    <property type="project" value="TreeGrafter"/>
</dbReference>
<keyword evidence="3 7" id="KW-0235">DNA replication</keyword>
<organism evidence="11 12">
    <name type="scientific">Gossypium armourianum</name>
    <dbReference type="NCBI Taxonomy" id="34283"/>
    <lineage>
        <taxon>Eukaryota</taxon>
        <taxon>Viridiplantae</taxon>
        <taxon>Streptophyta</taxon>
        <taxon>Embryophyta</taxon>
        <taxon>Tracheophyta</taxon>
        <taxon>Spermatophyta</taxon>
        <taxon>Magnoliopsida</taxon>
        <taxon>eudicotyledons</taxon>
        <taxon>Gunneridae</taxon>
        <taxon>Pentapetalae</taxon>
        <taxon>rosids</taxon>
        <taxon>malvids</taxon>
        <taxon>Malvales</taxon>
        <taxon>Malvaceae</taxon>
        <taxon>Malvoideae</taxon>
        <taxon>Gossypium</taxon>
    </lineage>
</organism>
<dbReference type="Proteomes" id="UP000593575">
    <property type="component" value="Unassembled WGS sequence"/>
</dbReference>
<proteinExistence type="inferred from homology"/>
<comment type="subcellular location">
    <subcellularLocation>
        <location evidence="1 6">Nucleus</location>
    </subcellularLocation>
</comment>
<feature type="compositionally biased region" description="Basic and acidic residues" evidence="8">
    <location>
        <begin position="336"/>
        <end position="348"/>
    </location>
</feature>
<evidence type="ECO:0000256" key="6">
    <source>
        <dbReference type="RuleBase" id="RU000641"/>
    </source>
</evidence>
<feature type="domain" description="Proliferating cell nuclear antigen PCNA N-terminal" evidence="9">
    <location>
        <begin position="1"/>
        <end position="125"/>
    </location>
</feature>
<evidence type="ECO:0000256" key="7">
    <source>
        <dbReference type="RuleBase" id="RU003671"/>
    </source>
</evidence>
<dbReference type="GO" id="GO:0006272">
    <property type="term" value="P:leading strand elongation"/>
    <property type="evidence" value="ECO:0007669"/>
    <property type="project" value="TreeGrafter"/>
</dbReference>
<feature type="region of interest" description="Disordered" evidence="8">
    <location>
        <begin position="268"/>
        <end position="348"/>
    </location>
</feature>
<keyword evidence="4 7" id="KW-0238">DNA-binding</keyword>
<dbReference type="GO" id="GO:0006298">
    <property type="term" value="P:mismatch repair"/>
    <property type="evidence" value="ECO:0007669"/>
    <property type="project" value="TreeGrafter"/>
</dbReference>
<dbReference type="Gene3D" id="3.70.10.10">
    <property type="match status" value="1"/>
</dbReference>
<keyword evidence="12" id="KW-1185">Reference proteome</keyword>
<evidence type="ECO:0000256" key="4">
    <source>
        <dbReference type="ARBA" id="ARBA00023125"/>
    </source>
</evidence>
<dbReference type="PANTHER" id="PTHR11352">
    <property type="entry name" value="PROLIFERATING CELL NUCLEAR ANTIGEN"/>
    <property type="match status" value="1"/>
</dbReference>
<keyword evidence="5 6" id="KW-0539">Nucleus</keyword>
<reference evidence="11 12" key="1">
    <citation type="journal article" date="2019" name="Genome Biol. Evol.">
        <title>Insights into the evolution of the New World diploid cottons (Gossypium, subgenus Houzingenia) based on genome sequencing.</title>
        <authorList>
            <person name="Grover C.E."/>
            <person name="Arick M.A. 2nd"/>
            <person name="Thrash A."/>
            <person name="Conover J.L."/>
            <person name="Sanders W.S."/>
            <person name="Peterson D.G."/>
            <person name="Frelichowski J.E."/>
            <person name="Scheffler J.A."/>
            <person name="Scheffler B.E."/>
            <person name="Wendel J.F."/>
        </authorList>
    </citation>
    <scope>NUCLEOTIDE SEQUENCE [LARGE SCALE GENOMIC DNA]</scope>
    <source>
        <strain evidence="11">6</strain>
        <tissue evidence="11">Leaf</tissue>
    </source>
</reference>
<dbReference type="InterPro" id="IPR046938">
    <property type="entry name" value="DNA_clamp_sf"/>
</dbReference>
<dbReference type="PRINTS" id="PR00339">
    <property type="entry name" value="PCNACYCLIN"/>
</dbReference>
<comment type="function">
    <text evidence="6">This protein is an auxiliary protein of DNA polymerase delta and is involved in the control of eukaryotic DNA replication by increasing the polymerase's processivity during elongation of the leading strand.</text>
</comment>
<evidence type="ECO:0000313" key="11">
    <source>
        <dbReference type="EMBL" id="MBA0845910.1"/>
    </source>
</evidence>
<evidence type="ECO:0000256" key="1">
    <source>
        <dbReference type="ARBA" id="ARBA00004123"/>
    </source>
</evidence>
<sequence length="348" mass="39130">MLELRLTRAGLLKKVLESIRDLVTDANFDCAATGCSLQAMDSSRVAMLSLLLRPDGFEHYRCDRNISMGMNLANMARMLRCPSDDDIVLLVDCWFILVDCWFIFHGFTAQDKISDYQMKLMHITSENLEIPEAGYEAIVKMPASLFARICKDLGTVGDTVMISVTKEGIQFFTRGDIGTANIFCRKTTPVAKEKEAISIEMEKPVSLTLALRYLISFTKATPLAKQVTISMSYGRPIVVEYKMEIMGHIRFYLVPKVEEEVTGPLENVAEADTKSKPDVKPEVEEKPKEVIEIEEGSELKAETKLKPEKNDIDDQSEPKLGTKPKEGRINGTMLQVEDKTEVEVMDVK</sequence>
<dbReference type="Pfam" id="PF02747">
    <property type="entry name" value="PCNA_C"/>
    <property type="match status" value="1"/>
</dbReference>
<evidence type="ECO:0000256" key="8">
    <source>
        <dbReference type="SAM" id="MobiDB-lite"/>
    </source>
</evidence>
<dbReference type="InterPro" id="IPR022648">
    <property type="entry name" value="Pr_cel_nuc_antig_N"/>
</dbReference>
<feature type="domain" description="Proliferating cell nuclear antigen PCNA C-terminal" evidence="10">
    <location>
        <begin position="130"/>
        <end position="256"/>
    </location>
</feature>
<dbReference type="GO" id="GO:0030337">
    <property type="term" value="F:DNA polymerase processivity factor activity"/>
    <property type="evidence" value="ECO:0007669"/>
    <property type="project" value="InterPro"/>
</dbReference>
<protein>
    <recommendedName>
        <fullName evidence="6">DNA sliding clamp PCNA</fullName>
    </recommendedName>
</protein>
<dbReference type="GO" id="GO:0003677">
    <property type="term" value="F:DNA binding"/>
    <property type="evidence" value="ECO:0007669"/>
    <property type="project" value="UniProtKB-KW"/>
</dbReference>
<dbReference type="AlphaFoldDB" id="A0A7J9KHL4"/>
<evidence type="ECO:0000256" key="2">
    <source>
        <dbReference type="ARBA" id="ARBA00010462"/>
    </source>
</evidence>
<evidence type="ECO:0000259" key="10">
    <source>
        <dbReference type="Pfam" id="PF02747"/>
    </source>
</evidence>
<dbReference type="PANTHER" id="PTHR11352:SF0">
    <property type="entry name" value="PROLIFERATING CELL NUCLEAR ANTIGEN"/>
    <property type="match status" value="1"/>
</dbReference>
<accession>A0A7J9KHL4</accession>
<evidence type="ECO:0000313" key="12">
    <source>
        <dbReference type="Proteomes" id="UP000593575"/>
    </source>
</evidence>
<dbReference type="GO" id="GO:0006275">
    <property type="term" value="P:regulation of DNA replication"/>
    <property type="evidence" value="ECO:0007669"/>
    <property type="project" value="InterPro"/>
</dbReference>
<evidence type="ECO:0000256" key="5">
    <source>
        <dbReference type="ARBA" id="ARBA00023242"/>
    </source>
</evidence>
<dbReference type="InterPro" id="IPR022649">
    <property type="entry name" value="Pr_cel_nuc_antig_C"/>
</dbReference>
<gene>
    <name evidence="11" type="ORF">Goarm_022400</name>
</gene>
<dbReference type="FunFam" id="3.70.10.10:FF:000001">
    <property type="entry name" value="Proliferating cell nuclear antigen"/>
    <property type="match status" value="1"/>
</dbReference>
<name>A0A7J9KHL4_9ROSI</name>
<comment type="caution">
    <text evidence="11">The sequence shown here is derived from an EMBL/GenBank/DDBJ whole genome shotgun (WGS) entry which is preliminary data.</text>
</comment>
<dbReference type="HAMAP" id="MF_00317">
    <property type="entry name" value="DNApol_clamp_arch"/>
    <property type="match status" value="1"/>
</dbReference>
<dbReference type="Pfam" id="PF00705">
    <property type="entry name" value="PCNA_N"/>
    <property type="match status" value="1"/>
</dbReference>
<dbReference type="CDD" id="cd00577">
    <property type="entry name" value="PCNA"/>
    <property type="match status" value="1"/>
</dbReference>
<evidence type="ECO:0000256" key="3">
    <source>
        <dbReference type="ARBA" id="ARBA00022705"/>
    </source>
</evidence>
<dbReference type="EMBL" id="JABFAE010419288">
    <property type="protein sequence ID" value="MBA0845910.1"/>
    <property type="molecule type" value="Genomic_DNA"/>
</dbReference>